<feature type="transmembrane region" description="Helical" evidence="6">
    <location>
        <begin position="89"/>
        <end position="107"/>
    </location>
</feature>
<feature type="transmembrane region" description="Helical" evidence="6">
    <location>
        <begin position="119"/>
        <end position="137"/>
    </location>
</feature>
<evidence type="ECO:0000256" key="5">
    <source>
        <dbReference type="ARBA" id="ARBA00023136"/>
    </source>
</evidence>
<feature type="transmembrane region" description="Helical" evidence="6">
    <location>
        <begin position="183"/>
        <end position="202"/>
    </location>
</feature>
<keyword evidence="3 6" id="KW-0812">Transmembrane</keyword>
<keyword evidence="4 6" id="KW-1133">Transmembrane helix</keyword>
<dbReference type="KEGG" id="dalk:DSCA_29590"/>
<keyword evidence="9" id="KW-1185">Reference proteome</keyword>
<dbReference type="SUPFAM" id="SSF103481">
    <property type="entry name" value="Multidrug resistance efflux transporter EmrE"/>
    <property type="match status" value="2"/>
</dbReference>
<gene>
    <name evidence="8" type="ORF">DSCA_29590</name>
</gene>
<evidence type="ECO:0000256" key="6">
    <source>
        <dbReference type="SAM" id="Phobius"/>
    </source>
</evidence>
<feature type="domain" description="EamA" evidence="7">
    <location>
        <begin position="151"/>
        <end position="286"/>
    </location>
</feature>
<feature type="domain" description="EamA" evidence="7">
    <location>
        <begin position="9"/>
        <end position="136"/>
    </location>
</feature>
<proteinExistence type="inferred from homology"/>
<dbReference type="RefSeq" id="WP_231716494.1">
    <property type="nucleotide sequence ID" value="NZ_AP021874.1"/>
</dbReference>
<dbReference type="Proteomes" id="UP000427906">
    <property type="component" value="Chromosome"/>
</dbReference>
<organism evidence="8 9">
    <name type="scientific">Desulfosarcina alkanivorans</name>
    <dbReference type="NCBI Taxonomy" id="571177"/>
    <lineage>
        <taxon>Bacteria</taxon>
        <taxon>Pseudomonadati</taxon>
        <taxon>Thermodesulfobacteriota</taxon>
        <taxon>Desulfobacteria</taxon>
        <taxon>Desulfobacterales</taxon>
        <taxon>Desulfosarcinaceae</taxon>
        <taxon>Desulfosarcina</taxon>
    </lineage>
</organism>
<dbReference type="AlphaFoldDB" id="A0A5K7YMD8"/>
<keyword evidence="5 6" id="KW-0472">Membrane</keyword>
<dbReference type="GO" id="GO:0016020">
    <property type="term" value="C:membrane"/>
    <property type="evidence" value="ECO:0007669"/>
    <property type="project" value="UniProtKB-SubCell"/>
</dbReference>
<comment type="similarity">
    <text evidence="2">Belongs to the EamA transporter family.</text>
</comment>
<feature type="transmembrane region" description="Helical" evidence="6">
    <location>
        <begin position="64"/>
        <end position="83"/>
    </location>
</feature>
<evidence type="ECO:0000256" key="2">
    <source>
        <dbReference type="ARBA" id="ARBA00007362"/>
    </source>
</evidence>
<accession>A0A5K7YMD8</accession>
<name>A0A5K7YMD8_9BACT</name>
<evidence type="ECO:0000256" key="4">
    <source>
        <dbReference type="ARBA" id="ARBA00022989"/>
    </source>
</evidence>
<dbReference type="InterPro" id="IPR037185">
    <property type="entry name" value="EmrE-like"/>
</dbReference>
<feature type="transmembrane region" description="Helical" evidence="6">
    <location>
        <begin position="248"/>
        <end position="266"/>
    </location>
</feature>
<feature type="transmembrane region" description="Helical" evidence="6">
    <location>
        <begin position="32"/>
        <end position="52"/>
    </location>
</feature>
<evidence type="ECO:0000256" key="1">
    <source>
        <dbReference type="ARBA" id="ARBA00004141"/>
    </source>
</evidence>
<evidence type="ECO:0000313" key="9">
    <source>
        <dbReference type="Proteomes" id="UP000427906"/>
    </source>
</evidence>
<feature type="transmembrane region" description="Helical" evidence="6">
    <location>
        <begin position="7"/>
        <end position="26"/>
    </location>
</feature>
<sequence>MIRNLSLYAVTVLVWGSTWLGIKFQLGDVDPMVSVIYRFTLASILLIAWCGLRGLPMRFSTRDHLFIALQGACLFALNYWLFYLAEVHLTSGIVAVMFSTIVFWNILNGRIFVKTPVRANVICGACLGICGIGLVFWPELSGFSLAHDGFKGFVLSMAATLLASFGNILSVRNQRHGLPVVQTNAFGMAYGTLLMLAAALIAGKPFTFDPSAPYVISLLYLALFGSVIAFGCYLTLVGKIGADRASYATLLFPIIALIISTLFEGYRWSPPAVAGVAVILAGNALSLAKVNLPDIRARLAMKSG</sequence>
<feature type="transmembrane region" description="Helical" evidence="6">
    <location>
        <begin position="272"/>
        <end position="292"/>
    </location>
</feature>
<feature type="transmembrane region" description="Helical" evidence="6">
    <location>
        <begin position="214"/>
        <end position="236"/>
    </location>
</feature>
<feature type="transmembrane region" description="Helical" evidence="6">
    <location>
        <begin position="149"/>
        <end position="171"/>
    </location>
</feature>
<evidence type="ECO:0000313" key="8">
    <source>
        <dbReference type="EMBL" id="BBO69029.1"/>
    </source>
</evidence>
<evidence type="ECO:0000256" key="3">
    <source>
        <dbReference type="ARBA" id="ARBA00022692"/>
    </source>
</evidence>
<dbReference type="Pfam" id="PF00892">
    <property type="entry name" value="EamA"/>
    <property type="match status" value="2"/>
</dbReference>
<dbReference type="EMBL" id="AP021874">
    <property type="protein sequence ID" value="BBO69029.1"/>
    <property type="molecule type" value="Genomic_DNA"/>
</dbReference>
<dbReference type="InterPro" id="IPR000620">
    <property type="entry name" value="EamA_dom"/>
</dbReference>
<dbReference type="PANTHER" id="PTHR32322:SF2">
    <property type="entry name" value="EAMA DOMAIN-CONTAINING PROTEIN"/>
    <property type="match status" value="1"/>
</dbReference>
<evidence type="ECO:0000259" key="7">
    <source>
        <dbReference type="Pfam" id="PF00892"/>
    </source>
</evidence>
<comment type="subcellular location">
    <subcellularLocation>
        <location evidence="1">Membrane</location>
        <topology evidence="1">Multi-pass membrane protein</topology>
    </subcellularLocation>
</comment>
<protein>
    <recommendedName>
        <fullName evidence="7">EamA domain-containing protein</fullName>
    </recommendedName>
</protein>
<dbReference type="InterPro" id="IPR050638">
    <property type="entry name" value="AA-Vitamin_Transporters"/>
</dbReference>
<dbReference type="PANTHER" id="PTHR32322">
    <property type="entry name" value="INNER MEMBRANE TRANSPORTER"/>
    <property type="match status" value="1"/>
</dbReference>
<reference evidence="8 9" key="1">
    <citation type="submission" date="2019-11" db="EMBL/GenBank/DDBJ databases">
        <title>Comparative genomics of hydrocarbon-degrading Desulfosarcina strains.</title>
        <authorList>
            <person name="Watanabe M."/>
            <person name="Kojima H."/>
            <person name="Fukui M."/>
        </authorList>
    </citation>
    <scope>NUCLEOTIDE SEQUENCE [LARGE SCALE GENOMIC DNA]</scope>
    <source>
        <strain evidence="8 9">PL12</strain>
    </source>
</reference>